<protein>
    <submittedName>
        <fullName evidence="8">Proline-rich transmembrane protein 2</fullName>
    </submittedName>
</protein>
<organism evidence="8 9">
    <name type="scientific">Lates calcarifer</name>
    <name type="common">Barramundi</name>
    <name type="synonym">Holocentrus calcarifer</name>
    <dbReference type="NCBI Taxonomy" id="8187"/>
    <lineage>
        <taxon>Eukaryota</taxon>
        <taxon>Metazoa</taxon>
        <taxon>Chordata</taxon>
        <taxon>Craniata</taxon>
        <taxon>Vertebrata</taxon>
        <taxon>Euteleostomi</taxon>
        <taxon>Actinopterygii</taxon>
        <taxon>Neopterygii</taxon>
        <taxon>Teleostei</taxon>
        <taxon>Neoteleostei</taxon>
        <taxon>Acanthomorphata</taxon>
        <taxon>Carangaria</taxon>
        <taxon>Carangaria incertae sedis</taxon>
        <taxon>Centropomidae</taxon>
        <taxon>Lates</taxon>
    </lineage>
</organism>
<evidence type="ECO:0000256" key="1">
    <source>
        <dbReference type="ARBA" id="ARBA00004370"/>
    </source>
</evidence>
<dbReference type="Proteomes" id="UP000314980">
    <property type="component" value="Unassembled WGS sequence"/>
</dbReference>
<keyword evidence="5 7" id="KW-0472">Membrane</keyword>
<dbReference type="STRING" id="8187.ENSLCAP00010059299"/>
<feature type="transmembrane region" description="Helical" evidence="7">
    <location>
        <begin position="77"/>
        <end position="97"/>
    </location>
</feature>
<keyword evidence="4 7" id="KW-1133">Transmembrane helix</keyword>
<evidence type="ECO:0000256" key="5">
    <source>
        <dbReference type="ARBA" id="ARBA00023136"/>
    </source>
</evidence>
<keyword evidence="9" id="KW-1185">Reference proteome</keyword>
<evidence type="ECO:0000256" key="3">
    <source>
        <dbReference type="ARBA" id="ARBA00022692"/>
    </source>
</evidence>
<dbReference type="InterPro" id="IPR051423">
    <property type="entry name" value="CD225/Dispanin"/>
</dbReference>
<comment type="similarity">
    <text evidence="2">Belongs to the CD225/Dispanin family.</text>
</comment>
<dbReference type="PANTHER" id="PTHR14948:SF43">
    <property type="entry name" value="PROLINE-RICH TRANSMEMBRANE PROTEIN 2"/>
    <property type="match status" value="1"/>
</dbReference>
<feature type="transmembrane region" description="Helical" evidence="7">
    <location>
        <begin position="117"/>
        <end position="140"/>
    </location>
</feature>
<reference evidence="8" key="3">
    <citation type="submission" date="2025-09" db="UniProtKB">
        <authorList>
            <consortium name="Ensembl"/>
        </authorList>
    </citation>
    <scope>IDENTIFICATION</scope>
</reference>
<dbReference type="AlphaFoldDB" id="A0A4W6G823"/>
<dbReference type="Pfam" id="PF04505">
    <property type="entry name" value="CD225"/>
    <property type="match status" value="1"/>
</dbReference>
<evidence type="ECO:0000256" key="4">
    <source>
        <dbReference type="ARBA" id="ARBA00022989"/>
    </source>
</evidence>
<dbReference type="Ensembl" id="ENSLCAT00010060911.1">
    <property type="protein sequence ID" value="ENSLCAP00010059299.1"/>
    <property type="gene ID" value="ENSLCAG00010027649.1"/>
</dbReference>
<evidence type="ECO:0000313" key="8">
    <source>
        <dbReference type="Ensembl" id="ENSLCAP00010059299.1"/>
    </source>
</evidence>
<feature type="compositionally biased region" description="Polar residues" evidence="6">
    <location>
        <begin position="10"/>
        <end position="27"/>
    </location>
</feature>
<dbReference type="GO" id="GO:0016020">
    <property type="term" value="C:membrane"/>
    <property type="evidence" value="ECO:0007669"/>
    <property type="project" value="UniProtKB-SubCell"/>
</dbReference>
<sequence>QIQRRAGHTPLQSSPLLPEDNTPSLTLITARPGRGAGPAPSATPPFRLGRRFLATPASLPTHPWTGPRLKTTSSCPVLACFCPVWPINIVGFVYSIMSKNSLEQGNLDGAVRLGRVAKMLSMVSLVGGTVIIIACIVNLASECPKSDL</sequence>
<dbReference type="InParanoid" id="A0A4W6G823"/>
<keyword evidence="3 7" id="KW-0812">Transmembrane</keyword>
<reference evidence="9" key="1">
    <citation type="submission" date="2015-09" db="EMBL/GenBank/DDBJ databases">
        <authorList>
            <person name="Sai Rama Sridatta P."/>
        </authorList>
    </citation>
    <scope>NUCLEOTIDE SEQUENCE [LARGE SCALE GENOMIC DNA]</scope>
</reference>
<dbReference type="PANTHER" id="PTHR14948">
    <property type="entry name" value="NG5"/>
    <property type="match status" value="1"/>
</dbReference>
<comment type="subcellular location">
    <subcellularLocation>
        <location evidence="1">Membrane</location>
    </subcellularLocation>
</comment>
<accession>A0A4W6G823</accession>
<evidence type="ECO:0000313" key="9">
    <source>
        <dbReference type="Proteomes" id="UP000314980"/>
    </source>
</evidence>
<evidence type="ECO:0000256" key="7">
    <source>
        <dbReference type="SAM" id="Phobius"/>
    </source>
</evidence>
<name>A0A4W6G823_LATCA</name>
<evidence type="ECO:0000256" key="2">
    <source>
        <dbReference type="ARBA" id="ARBA00006843"/>
    </source>
</evidence>
<dbReference type="GeneTree" id="ENSGT00940000161103"/>
<evidence type="ECO:0000256" key="6">
    <source>
        <dbReference type="SAM" id="MobiDB-lite"/>
    </source>
</evidence>
<reference evidence="8" key="2">
    <citation type="submission" date="2025-08" db="UniProtKB">
        <authorList>
            <consortium name="Ensembl"/>
        </authorList>
    </citation>
    <scope>IDENTIFICATION</scope>
</reference>
<dbReference type="InterPro" id="IPR007593">
    <property type="entry name" value="CD225/Dispanin_fam"/>
</dbReference>
<proteinExistence type="inferred from homology"/>
<feature type="region of interest" description="Disordered" evidence="6">
    <location>
        <begin position="1"/>
        <end position="44"/>
    </location>
</feature>